<evidence type="ECO:0000256" key="2">
    <source>
        <dbReference type="ARBA" id="ARBA00022723"/>
    </source>
</evidence>
<dbReference type="SUPFAM" id="SSF57850">
    <property type="entry name" value="RING/U-box"/>
    <property type="match status" value="1"/>
</dbReference>
<dbReference type="PANTHER" id="PTHR13763">
    <property type="entry name" value="BREAST CANCER TYPE 1 SUSCEPTIBILITY PROTEIN BRCA1"/>
    <property type="match status" value="1"/>
</dbReference>
<evidence type="ECO:0000313" key="12">
    <source>
        <dbReference type="EMBL" id="KAB5521172.1"/>
    </source>
</evidence>
<evidence type="ECO:0000313" key="13">
    <source>
        <dbReference type="Proteomes" id="UP000326939"/>
    </source>
</evidence>
<evidence type="ECO:0000256" key="9">
    <source>
        <dbReference type="SAM" id="MobiDB-lite"/>
    </source>
</evidence>
<dbReference type="EMBL" id="VDCV01000016">
    <property type="protein sequence ID" value="KAB5521172.1"/>
    <property type="molecule type" value="Genomic_DNA"/>
</dbReference>
<keyword evidence="6" id="KW-0862">Zinc</keyword>
<evidence type="ECO:0000256" key="3">
    <source>
        <dbReference type="ARBA" id="ARBA00022737"/>
    </source>
</evidence>
<organism evidence="12 13">
    <name type="scientific">Salix brachista</name>
    <dbReference type="NCBI Taxonomy" id="2182728"/>
    <lineage>
        <taxon>Eukaryota</taxon>
        <taxon>Viridiplantae</taxon>
        <taxon>Streptophyta</taxon>
        <taxon>Embryophyta</taxon>
        <taxon>Tracheophyta</taxon>
        <taxon>Spermatophyta</taxon>
        <taxon>Magnoliopsida</taxon>
        <taxon>eudicotyledons</taxon>
        <taxon>Gunneridae</taxon>
        <taxon>Pentapetalae</taxon>
        <taxon>rosids</taxon>
        <taxon>fabids</taxon>
        <taxon>Malpighiales</taxon>
        <taxon>Salicaceae</taxon>
        <taxon>Saliceae</taxon>
        <taxon>Salix</taxon>
    </lineage>
</organism>
<dbReference type="Gene3D" id="3.40.50.10190">
    <property type="entry name" value="BRCT domain"/>
    <property type="match status" value="2"/>
</dbReference>
<dbReference type="Proteomes" id="UP000326939">
    <property type="component" value="Chromosome 16"/>
</dbReference>
<evidence type="ECO:0000256" key="4">
    <source>
        <dbReference type="ARBA" id="ARBA00022763"/>
    </source>
</evidence>
<feature type="region of interest" description="Disordered" evidence="9">
    <location>
        <begin position="337"/>
        <end position="374"/>
    </location>
</feature>
<comment type="subcellular location">
    <subcellularLocation>
        <location evidence="1">Nucleus</location>
    </subcellularLocation>
</comment>
<feature type="domain" description="PHD-type" evidence="11">
    <location>
        <begin position="688"/>
        <end position="808"/>
    </location>
</feature>
<dbReference type="GO" id="GO:0008270">
    <property type="term" value="F:zinc ion binding"/>
    <property type="evidence" value="ECO:0007669"/>
    <property type="project" value="UniProtKB-KW"/>
</dbReference>
<feature type="region of interest" description="Disordered" evidence="9">
    <location>
        <begin position="267"/>
        <end position="313"/>
    </location>
</feature>
<dbReference type="PROSITE" id="PS51805">
    <property type="entry name" value="EPHD"/>
    <property type="match status" value="1"/>
</dbReference>
<dbReference type="InterPro" id="IPR036420">
    <property type="entry name" value="BRCT_dom_sf"/>
</dbReference>
<keyword evidence="8" id="KW-0539">Nucleus</keyword>
<dbReference type="Pfam" id="PF13771">
    <property type="entry name" value="zf-HC5HC2H"/>
    <property type="match status" value="1"/>
</dbReference>
<feature type="domain" description="BRCT" evidence="10">
    <location>
        <begin position="871"/>
        <end position="946"/>
    </location>
</feature>
<dbReference type="Pfam" id="PF00533">
    <property type="entry name" value="BRCT"/>
    <property type="match status" value="1"/>
</dbReference>
<evidence type="ECO:0000259" key="11">
    <source>
        <dbReference type="PROSITE" id="PS51805"/>
    </source>
</evidence>
<sequence>MFFKQSAAKKVKKKARELKAFWRGAGSFQKKKKRGTIRSAVSECSSRYQISTQRERQASYIMGDPTHLEKMGRELKCPICSCIVKSMKSGSDCPVCKVPYRRREIRAAPHMDNLVSIYKSMEIASGFNIFVTQNPPPPTKLSDVQKQVGDDTDCGREDIDWLCRDMSEEQLNISRQKDLRKLGESHTELSGPITLKPSFPTKKRVQVPQRSLSDTLAQPEKLQTRSREIKKYDFKNDSSVSRENPAVDERGERMLLPFFWLRDEDGEKSSQHSDVDQLLDITPPNVPTFSDIKDSDDETPPESPSKGAVCGSKSNVADFFDSEMFEWTQRACSPEIFPSPAKMQAEKTAEMDGIRERNSETPPQDANTNEERSDESKICIYTIPRMGASEDILANLSSPIVKSANYQIERNTSNKRGRNAKHTTLRNCARKNADKDTEATVVATRVSGKTTEETLANKGCVLISGKTGEWKKDGSLKGENVSSVSVRENSNQGDENTVTDQMPISLDQKQGRSNLKRKKNGKVSRKISLRCKERKMDSVEINMIKEVHSTHNQMDEDEHALDYFLPVPVVEDKKISEIKGKPGKQGEEVMSALSSEHNQDLKCKKDMEVSLDGILEDGLVSDHQGGVDNVSAEVAQSTENITGSSAKATESAEKVQTSLNTGILDDLATLRDHCRENGAMLDCKLNHNIRCAFCLSSEDSEASGEMIHFNKGVPVAADYNGGSRVIHSHKNCAEWAPNVYFEDDNAINLEAELARSRRIKCCCCGLKGAALGCYEKSCRKSFHVPCAKLIHQCRWDTENFVILCPLHASCKLPNESNQSQERRKNCISKGQTPRHCNQVTFKHDINMHQSRKSCLTHDKLVLCCSALTVGEKEIVSEFESLSGVTVLKNWDLSVTHVIASTDENGTCRRTLKVLKGILKGKWIVNIEWVKACIKSMKLVEEMRYEITADVHGIRDGPRNGRLRVLNKQPNIFEGFKFYFVGDFIPSYKGYIQDLLVTGGGTILHRKPISGVQGTLLLDSKPPTFIIYSLEVPDKCGPSKKKMLLNRRQSDADALASSTGAKAVSNKWVLNSIAACKLQSFAK</sequence>
<keyword evidence="3" id="KW-0677">Repeat</keyword>
<gene>
    <name evidence="12" type="ORF">DKX38_025491</name>
</gene>
<evidence type="ECO:0000256" key="7">
    <source>
        <dbReference type="ARBA" id="ARBA00023204"/>
    </source>
</evidence>
<dbReference type="InterPro" id="IPR031099">
    <property type="entry name" value="BRCA1-associated"/>
</dbReference>
<dbReference type="PROSITE" id="PS50172">
    <property type="entry name" value="BRCT"/>
    <property type="match status" value="2"/>
</dbReference>
<dbReference type="InterPro" id="IPR013083">
    <property type="entry name" value="Znf_RING/FYVE/PHD"/>
</dbReference>
<evidence type="ECO:0000256" key="6">
    <source>
        <dbReference type="ARBA" id="ARBA00022833"/>
    </source>
</evidence>
<dbReference type="FunFam" id="3.40.50.10190:FF:000006">
    <property type="entry name" value="Breast cancer type 1 susceptibility protein homolog"/>
    <property type="match status" value="1"/>
</dbReference>
<dbReference type="FunFam" id="3.30.40.10:FF:000310">
    <property type="entry name" value="Breast cancer associated RING 1"/>
    <property type="match status" value="1"/>
</dbReference>
<dbReference type="PANTHER" id="PTHR13763:SF0">
    <property type="entry name" value="BREAST CANCER TYPE 1 SUSCEPTIBILITY PROTEIN"/>
    <property type="match status" value="1"/>
</dbReference>
<dbReference type="InterPro" id="IPR034732">
    <property type="entry name" value="EPHD"/>
</dbReference>
<dbReference type="SMART" id="SM00292">
    <property type="entry name" value="BRCT"/>
    <property type="match status" value="2"/>
</dbReference>
<keyword evidence="4" id="KW-0227">DNA damage</keyword>
<dbReference type="AlphaFoldDB" id="A0A5N5JPV4"/>
<dbReference type="SUPFAM" id="SSF52113">
    <property type="entry name" value="BRCT domain"/>
    <property type="match status" value="2"/>
</dbReference>
<evidence type="ECO:0000256" key="5">
    <source>
        <dbReference type="ARBA" id="ARBA00022771"/>
    </source>
</evidence>
<evidence type="ECO:0000256" key="8">
    <source>
        <dbReference type="ARBA" id="ARBA00023242"/>
    </source>
</evidence>
<evidence type="ECO:0000259" key="10">
    <source>
        <dbReference type="PROSITE" id="PS50172"/>
    </source>
</evidence>
<dbReference type="InterPro" id="IPR001357">
    <property type="entry name" value="BRCT_dom"/>
</dbReference>
<dbReference type="Gene3D" id="3.30.40.10">
    <property type="entry name" value="Zinc/RING finger domain, C3HC4 (zinc finger)"/>
    <property type="match status" value="1"/>
</dbReference>
<keyword evidence="13" id="KW-1185">Reference proteome</keyword>
<dbReference type="GO" id="GO:0005634">
    <property type="term" value="C:nucleus"/>
    <property type="evidence" value="ECO:0007669"/>
    <property type="project" value="UniProtKB-SubCell"/>
</dbReference>
<feature type="compositionally biased region" description="Basic and acidic residues" evidence="9">
    <location>
        <begin position="344"/>
        <end position="359"/>
    </location>
</feature>
<keyword evidence="7" id="KW-0234">DNA repair</keyword>
<dbReference type="GO" id="GO:0045944">
    <property type="term" value="P:positive regulation of transcription by RNA polymerase II"/>
    <property type="evidence" value="ECO:0007669"/>
    <property type="project" value="TreeGrafter"/>
</dbReference>
<comment type="caution">
    <text evidence="12">The sequence shown here is derived from an EMBL/GenBank/DDBJ whole genome shotgun (WGS) entry which is preliminary data.</text>
</comment>
<protein>
    <recommendedName>
        <fullName evidence="14">BRCT domain-containing protein</fullName>
    </recommendedName>
</protein>
<evidence type="ECO:0008006" key="14">
    <source>
        <dbReference type="Google" id="ProtNLM"/>
    </source>
</evidence>
<proteinExistence type="predicted"/>
<feature type="region of interest" description="Disordered" evidence="9">
    <location>
        <begin position="183"/>
        <end position="223"/>
    </location>
</feature>
<feature type="domain" description="BRCT" evidence="10">
    <location>
        <begin position="967"/>
        <end position="1082"/>
    </location>
</feature>
<evidence type="ECO:0000256" key="1">
    <source>
        <dbReference type="ARBA" id="ARBA00004123"/>
    </source>
</evidence>
<name>A0A5N5JPV4_9ROSI</name>
<keyword evidence="5" id="KW-0863">Zinc-finger</keyword>
<accession>A0A5N5JPV4</accession>
<dbReference type="GO" id="GO:0004842">
    <property type="term" value="F:ubiquitin-protein transferase activity"/>
    <property type="evidence" value="ECO:0007669"/>
    <property type="project" value="TreeGrafter"/>
</dbReference>
<dbReference type="CDD" id="cd17734">
    <property type="entry name" value="BRCT_Bard1_rpt1"/>
    <property type="match status" value="1"/>
</dbReference>
<reference evidence="13" key="1">
    <citation type="journal article" date="2019" name="Gigascience">
        <title>De novo genome assembly of the endangered Acer yangbiense, a plant species with extremely small populations endemic to Yunnan Province, China.</title>
        <authorList>
            <person name="Yang J."/>
            <person name="Wariss H.M."/>
            <person name="Tao L."/>
            <person name="Zhang R."/>
            <person name="Yun Q."/>
            <person name="Hollingsworth P."/>
            <person name="Dao Z."/>
            <person name="Luo G."/>
            <person name="Guo H."/>
            <person name="Ma Y."/>
            <person name="Sun W."/>
        </authorList>
    </citation>
    <scope>NUCLEOTIDE SEQUENCE [LARGE SCALE GENOMIC DNA]</scope>
    <source>
        <strain evidence="13">cv. br00</strain>
    </source>
</reference>
<keyword evidence="2" id="KW-0479">Metal-binding</keyword>
<dbReference type="GO" id="GO:0000724">
    <property type="term" value="P:double-strand break repair via homologous recombination"/>
    <property type="evidence" value="ECO:0007669"/>
    <property type="project" value="TreeGrafter"/>
</dbReference>